<dbReference type="PROSITE" id="PS00086">
    <property type="entry name" value="CYTOCHROME_P450"/>
    <property type="match status" value="1"/>
</dbReference>
<keyword evidence="2" id="KW-0560">Oxidoreductase</keyword>
<keyword evidence="4" id="KW-1185">Reference proteome</keyword>
<dbReference type="InterPro" id="IPR001128">
    <property type="entry name" value="Cyt_P450"/>
</dbReference>
<dbReference type="Pfam" id="PF00067">
    <property type="entry name" value="p450"/>
    <property type="match status" value="1"/>
</dbReference>
<accession>A0ABS5AK67</accession>
<dbReference type="InterPro" id="IPR002397">
    <property type="entry name" value="Cyt_P450_B"/>
</dbReference>
<dbReference type="RefSeq" id="WP_086782870.1">
    <property type="nucleotide sequence ID" value="NZ_JAGIOO010000001.1"/>
</dbReference>
<dbReference type="Proteomes" id="UP001519363">
    <property type="component" value="Unassembled WGS sequence"/>
</dbReference>
<evidence type="ECO:0000313" key="4">
    <source>
        <dbReference type="Proteomes" id="UP001519363"/>
    </source>
</evidence>
<dbReference type="SUPFAM" id="SSF48264">
    <property type="entry name" value="Cytochrome P450"/>
    <property type="match status" value="1"/>
</dbReference>
<name>A0ABS5AK67_9PSEU</name>
<dbReference type="PRINTS" id="PR00359">
    <property type="entry name" value="BP450"/>
</dbReference>
<dbReference type="Gene3D" id="1.10.630.10">
    <property type="entry name" value="Cytochrome P450"/>
    <property type="match status" value="1"/>
</dbReference>
<comment type="similarity">
    <text evidence="1 2">Belongs to the cytochrome P450 family.</text>
</comment>
<organism evidence="3 4">
    <name type="scientific">Crossiella equi</name>
    <dbReference type="NCBI Taxonomy" id="130796"/>
    <lineage>
        <taxon>Bacteria</taxon>
        <taxon>Bacillati</taxon>
        <taxon>Actinomycetota</taxon>
        <taxon>Actinomycetes</taxon>
        <taxon>Pseudonocardiales</taxon>
        <taxon>Pseudonocardiaceae</taxon>
        <taxon>Crossiella</taxon>
    </lineage>
</organism>
<dbReference type="InterPro" id="IPR036396">
    <property type="entry name" value="Cyt_P450_sf"/>
</dbReference>
<keyword evidence="2" id="KW-0349">Heme</keyword>
<evidence type="ECO:0000256" key="1">
    <source>
        <dbReference type="ARBA" id="ARBA00010617"/>
    </source>
</evidence>
<comment type="caution">
    <text evidence="3">The sequence shown here is derived from an EMBL/GenBank/DDBJ whole genome shotgun (WGS) entry which is preliminary data.</text>
</comment>
<dbReference type="PANTHER" id="PTHR46696:SF1">
    <property type="entry name" value="CYTOCHROME P450 YJIB-RELATED"/>
    <property type="match status" value="1"/>
</dbReference>
<reference evidence="3 4" key="1">
    <citation type="submission" date="2021-03" db="EMBL/GenBank/DDBJ databases">
        <title>Sequencing the genomes of 1000 actinobacteria strains.</title>
        <authorList>
            <person name="Klenk H.-P."/>
        </authorList>
    </citation>
    <scope>NUCLEOTIDE SEQUENCE [LARGE SCALE GENOMIC DNA]</scope>
    <source>
        <strain evidence="3 4">DSM 44580</strain>
    </source>
</reference>
<dbReference type="EMBL" id="JAGIOO010000001">
    <property type="protein sequence ID" value="MBP2476604.1"/>
    <property type="molecule type" value="Genomic_DNA"/>
</dbReference>
<sequence>MTTASAEFLQLMGAEPFALLDELREGGPVVPVAFPDGMDRWVVTRYEDARAVLADDGRFRSDLTGAVAELRGPTAEVVRKFQALLSKSVLSTDAPVHTRLRKAVVRAFSARRVDALRPRVTELAEQLLDAVRGRAEIDLVADFAFPLPVLVICELLGVPAEDRDHFSSLSQKMLGQLVDPESVQEASAAIDGLTSYMAGLIGEKQLFRGDDLLSDLVELSQDGDRLSSEELLAMAVLLLNAGHETTVNLIGNGMALLLRAPHLLDRLRARPDLVPRAVEEFLRLDGPVAPGLVRHAVEAAEIGGVTVPAGALVLVSLPGGNRDPRHFPAPEEFRLDRPDPGHHLAFGHGVHFCVGARLARLEAEIAFTALLRRYPEMSPAGEPRRRPGALLRGYDTLPVRVG</sequence>
<dbReference type="CDD" id="cd11029">
    <property type="entry name" value="CYP107-like"/>
    <property type="match status" value="1"/>
</dbReference>
<keyword evidence="2" id="KW-0408">Iron</keyword>
<dbReference type="PANTHER" id="PTHR46696">
    <property type="entry name" value="P450, PUTATIVE (EUROFUNG)-RELATED"/>
    <property type="match status" value="1"/>
</dbReference>
<gene>
    <name evidence="3" type="ORF">JOF53_005476</name>
</gene>
<keyword evidence="2" id="KW-0479">Metal-binding</keyword>
<evidence type="ECO:0000313" key="3">
    <source>
        <dbReference type="EMBL" id="MBP2476604.1"/>
    </source>
</evidence>
<dbReference type="InterPro" id="IPR017972">
    <property type="entry name" value="Cyt_P450_CS"/>
</dbReference>
<proteinExistence type="inferred from homology"/>
<evidence type="ECO:0000256" key="2">
    <source>
        <dbReference type="RuleBase" id="RU000461"/>
    </source>
</evidence>
<protein>
    <submittedName>
        <fullName evidence="3">Cytochrome P450</fullName>
    </submittedName>
</protein>
<keyword evidence="2" id="KW-0503">Monooxygenase</keyword>